<accession>A0A1G1W827</accession>
<reference evidence="2 3" key="1">
    <citation type="journal article" date="2016" name="Nat. Commun.">
        <title>Thousands of microbial genomes shed light on interconnected biogeochemical processes in an aquifer system.</title>
        <authorList>
            <person name="Anantharaman K."/>
            <person name="Brown C.T."/>
            <person name="Hug L.A."/>
            <person name="Sharon I."/>
            <person name="Castelle C.J."/>
            <person name="Probst A.J."/>
            <person name="Thomas B.C."/>
            <person name="Singh A."/>
            <person name="Wilkins M.J."/>
            <person name="Karaoz U."/>
            <person name="Brodie E.L."/>
            <person name="Williams K.H."/>
            <person name="Hubbard S.S."/>
            <person name="Banfield J.F."/>
        </authorList>
    </citation>
    <scope>NUCLEOTIDE SEQUENCE [LARGE SCALE GENOMIC DNA]</scope>
</reference>
<dbReference type="EMBL" id="MHCP01000020">
    <property type="protein sequence ID" value="OGY23833.1"/>
    <property type="molecule type" value="Genomic_DNA"/>
</dbReference>
<organism evidence="2 3">
    <name type="scientific">Candidatus Woykebacteria bacterium RBG_13_40_15</name>
    <dbReference type="NCBI Taxonomy" id="1802593"/>
    <lineage>
        <taxon>Bacteria</taxon>
        <taxon>Candidatus Woykeibacteriota</taxon>
    </lineage>
</organism>
<sequence length="207" mass="22555">MITKLNVKLLLIVGFLIIATGVFFAGTKFKTSLGKSDIGSVTPEATKSAEITKEDPKKDESKEEVKGTTAKSIPTSTVQQSSSQTVSTDESGKITALDDLLQKMGNNAIKIKYEKDKWTILYDKWNEEAEGCKSLSTPELQLSCVQTAESIYKPALQAITNNINSLTATYRQWESQALQIIASCSEVCAGMYDGYKQALSNQGIPLP</sequence>
<dbReference type="STRING" id="1802593.A2172_05365"/>
<comment type="caution">
    <text evidence="2">The sequence shown here is derived from an EMBL/GenBank/DDBJ whole genome shotgun (WGS) entry which is preliminary data.</text>
</comment>
<evidence type="ECO:0000256" key="1">
    <source>
        <dbReference type="SAM" id="MobiDB-lite"/>
    </source>
</evidence>
<dbReference type="AlphaFoldDB" id="A0A1G1W827"/>
<proteinExistence type="predicted"/>
<feature type="region of interest" description="Disordered" evidence="1">
    <location>
        <begin position="44"/>
        <end position="90"/>
    </location>
</feature>
<dbReference type="Proteomes" id="UP000176631">
    <property type="component" value="Unassembled WGS sequence"/>
</dbReference>
<feature type="compositionally biased region" description="Basic and acidic residues" evidence="1">
    <location>
        <begin position="50"/>
        <end position="66"/>
    </location>
</feature>
<evidence type="ECO:0000313" key="2">
    <source>
        <dbReference type="EMBL" id="OGY23833.1"/>
    </source>
</evidence>
<gene>
    <name evidence="2" type="ORF">A2172_05365</name>
</gene>
<feature type="compositionally biased region" description="Low complexity" evidence="1">
    <location>
        <begin position="75"/>
        <end position="88"/>
    </location>
</feature>
<protein>
    <submittedName>
        <fullName evidence="2">Uncharacterized protein</fullName>
    </submittedName>
</protein>
<evidence type="ECO:0000313" key="3">
    <source>
        <dbReference type="Proteomes" id="UP000176631"/>
    </source>
</evidence>
<name>A0A1G1W827_9BACT</name>